<evidence type="ECO:0000313" key="2">
    <source>
        <dbReference type="EMBL" id="KNC99323.1"/>
    </source>
</evidence>
<evidence type="ECO:0000313" key="3">
    <source>
        <dbReference type="Proteomes" id="UP000053201"/>
    </source>
</evidence>
<dbReference type="GeneID" id="27688935"/>
<dbReference type="InParanoid" id="A0A0L0HEX6"/>
<name>A0A0L0HEX6_SPIPD</name>
<dbReference type="OrthoDB" id="2150008at2759"/>
<sequence length="503" mass="56727">MSLDFADVKETAFWTRLFCCSTLAWITHIGITPSMVKSQPTGGHVCPLCLYLMNSSKSLEMHLKESCGCPLSERTCKECDRVHKTRPEAIQCKHEGEISIIPCPVRTCSEEASTEIEFNSHYTKKHGRSPPIVGVVLSPLAKSPNIRSFLEFPPRRVRSSVGTGSPGAPKIIINLEGSIPPESSDADIRPFRFPQYRLLVIENRLLSAVFQCERDNPGLQKLVERIENDGQKNAVLQYAIREIIRRGLRRGTFLRDQDGYRLQFERGDWPSKDKYVYTVNGKPLAYGDRITVTLSMAPRSFAIPEPESVPVSSSLRQSSDHVLHGSASYPEDPYPSPATFSEESYVIHTANALKPPRVPLHFTPPGYSLANPTLATPVNRYNFTAFEGFREGPSRALYPTFSQEAYEIPQQHRSASSPRPKRKHITDDRASQKDRSTSKRRRSETVTRELTDEEQEQILRALKKVNPNMPMPQSITVETTIVEPRTLWSVLTTPLKRMFGGED</sequence>
<feature type="non-terminal residue" evidence="2">
    <location>
        <position position="1"/>
    </location>
</feature>
<evidence type="ECO:0000256" key="1">
    <source>
        <dbReference type="SAM" id="MobiDB-lite"/>
    </source>
</evidence>
<dbReference type="RefSeq" id="XP_016607363.1">
    <property type="nucleotide sequence ID" value="XM_016753780.1"/>
</dbReference>
<proteinExistence type="predicted"/>
<gene>
    <name evidence="2" type="ORF">SPPG_05571</name>
</gene>
<dbReference type="AlphaFoldDB" id="A0A0L0HEX6"/>
<feature type="compositionally biased region" description="Basic and acidic residues" evidence="1">
    <location>
        <begin position="425"/>
        <end position="450"/>
    </location>
</feature>
<dbReference type="VEuPathDB" id="FungiDB:SPPG_05571"/>
<protein>
    <submittedName>
        <fullName evidence="2">Uncharacterized protein</fullName>
    </submittedName>
</protein>
<keyword evidence="3" id="KW-1185">Reference proteome</keyword>
<dbReference type="EMBL" id="KQ257458">
    <property type="protein sequence ID" value="KNC99323.1"/>
    <property type="molecule type" value="Genomic_DNA"/>
</dbReference>
<dbReference type="Proteomes" id="UP000053201">
    <property type="component" value="Unassembled WGS sequence"/>
</dbReference>
<feature type="region of interest" description="Disordered" evidence="1">
    <location>
        <begin position="407"/>
        <end position="453"/>
    </location>
</feature>
<organism evidence="2 3">
    <name type="scientific">Spizellomyces punctatus (strain DAOM BR117)</name>
    <dbReference type="NCBI Taxonomy" id="645134"/>
    <lineage>
        <taxon>Eukaryota</taxon>
        <taxon>Fungi</taxon>
        <taxon>Fungi incertae sedis</taxon>
        <taxon>Chytridiomycota</taxon>
        <taxon>Chytridiomycota incertae sedis</taxon>
        <taxon>Chytridiomycetes</taxon>
        <taxon>Spizellomycetales</taxon>
        <taxon>Spizellomycetaceae</taxon>
        <taxon>Spizellomyces</taxon>
    </lineage>
</organism>
<reference evidence="2 3" key="1">
    <citation type="submission" date="2009-08" db="EMBL/GenBank/DDBJ databases">
        <title>The Genome Sequence of Spizellomyces punctatus strain DAOM BR117.</title>
        <authorList>
            <consortium name="The Broad Institute Genome Sequencing Platform"/>
            <person name="Russ C."/>
            <person name="Cuomo C."/>
            <person name="Shea T."/>
            <person name="Young S.K."/>
            <person name="Zeng Q."/>
            <person name="Koehrsen M."/>
            <person name="Haas B."/>
            <person name="Borodovsky M."/>
            <person name="Guigo R."/>
            <person name="Alvarado L."/>
            <person name="Berlin A."/>
            <person name="Bochicchio J."/>
            <person name="Borenstein D."/>
            <person name="Chapman S."/>
            <person name="Chen Z."/>
            <person name="Engels R."/>
            <person name="Freedman E."/>
            <person name="Gellesch M."/>
            <person name="Goldberg J."/>
            <person name="Griggs A."/>
            <person name="Gujja S."/>
            <person name="Heiman D."/>
            <person name="Hepburn T."/>
            <person name="Howarth C."/>
            <person name="Jen D."/>
            <person name="Larson L."/>
            <person name="Lewis B."/>
            <person name="Mehta T."/>
            <person name="Park D."/>
            <person name="Pearson M."/>
            <person name="Roberts A."/>
            <person name="Saif S."/>
            <person name="Shenoy N."/>
            <person name="Sisk P."/>
            <person name="Stolte C."/>
            <person name="Sykes S."/>
            <person name="Thomson T."/>
            <person name="Walk T."/>
            <person name="White J."/>
            <person name="Yandava C."/>
            <person name="Burger G."/>
            <person name="Gray M.W."/>
            <person name="Holland P.W.H."/>
            <person name="King N."/>
            <person name="Lang F.B.F."/>
            <person name="Roger A.J."/>
            <person name="Ruiz-Trillo I."/>
            <person name="Lander E."/>
            <person name="Nusbaum C."/>
        </authorList>
    </citation>
    <scope>NUCLEOTIDE SEQUENCE [LARGE SCALE GENOMIC DNA]</scope>
    <source>
        <strain evidence="2 3">DAOM BR117</strain>
    </source>
</reference>
<accession>A0A0L0HEX6</accession>